<dbReference type="GO" id="GO:0051604">
    <property type="term" value="P:protein maturation"/>
    <property type="evidence" value="ECO:0007669"/>
    <property type="project" value="TreeGrafter"/>
</dbReference>
<dbReference type="InterPro" id="IPR001109">
    <property type="entry name" value="Hydrogenase_HupF/HypC"/>
</dbReference>
<evidence type="ECO:0000256" key="1">
    <source>
        <dbReference type="ARBA" id="ARBA00006018"/>
    </source>
</evidence>
<evidence type="ECO:0000313" key="2">
    <source>
        <dbReference type="EMBL" id="PJC69851.1"/>
    </source>
</evidence>
<dbReference type="Gene3D" id="2.30.30.140">
    <property type="match status" value="1"/>
</dbReference>
<dbReference type="NCBIfam" id="TIGR00074">
    <property type="entry name" value="hypC_hupF"/>
    <property type="match status" value="1"/>
</dbReference>
<accession>A0A2M8G8W2</accession>
<dbReference type="GO" id="GO:0005506">
    <property type="term" value="F:iron ion binding"/>
    <property type="evidence" value="ECO:0007669"/>
    <property type="project" value="TreeGrafter"/>
</dbReference>
<dbReference type="GO" id="GO:1902670">
    <property type="term" value="F:carbon dioxide binding"/>
    <property type="evidence" value="ECO:0007669"/>
    <property type="project" value="TreeGrafter"/>
</dbReference>
<evidence type="ECO:0000313" key="3">
    <source>
        <dbReference type="Proteomes" id="UP000229041"/>
    </source>
</evidence>
<dbReference type="PRINTS" id="PR00445">
    <property type="entry name" value="HUPFHYPC"/>
</dbReference>
<dbReference type="PANTHER" id="PTHR35177:SF2">
    <property type="entry name" value="HYDROGENASE MATURATION FACTOR HYBG"/>
    <property type="match status" value="1"/>
</dbReference>
<gene>
    <name evidence="2" type="primary">hypC</name>
    <name evidence="2" type="ORF">CO014_01435</name>
</gene>
<proteinExistence type="inferred from homology"/>
<comment type="caution">
    <text evidence="2">The sequence shown here is derived from an EMBL/GenBank/DDBJ whole genome shotgun (WGS) entry which is preliminary data.</text>
</comment>
<organism evidence="2 3">
    <name type="scientific">Candidatus Tagabacteria bacterium CG_4_8_14_3_um_filter_41_8</name>
    <dbReference type="NCBI Taxonomy" id="1975018"/>
    <lineage>
        <taxon>Bacteria</taxon>
        <taxon>Candidatus Tagaibacteriota</taxon>
    </lineage>
</organism>
<dbReference type="SUPFAM" id="SSF159127">
    <property type="entry name" value="HupF/HypC-like"/>
    <property type="match status" value="1"/>
</dbReference>
<dbReference type="Proteomes" id="UP000229041">
    <property type="component" value="Unassembled WGS sequence"/>
</dbReference>
<dbReference type="Pfam" id="PF01455">
    <property type="entry name" value="HupF_HypC"/>
    <property type="match status" value="1"/>
</dbReference>
<sequence length="84" mass="9601">MLMANGFFIWYNFGMCLAMPSKIIKIEGDWATVQSEKHIHKANLSLVKGVKVGDYIIVHADLVLNKINKQEAEKILKMIKKINK</sequence>
<dbReference type="PANTHER" id="PTHR35177">
    <property type="entry name" value="HYDROGENASE MATURATION FACTOR HYBG"/>
    <property type="match status" value="1"/>
</dbReference>
<comment type="similarity">
    <text evidence="1">Belongs to the HupF/HypC family.</text>
</comment>
<protein>
    <submittedName>
        <fullName evidence="2">HypC/HybG/HupF family hydrogenase formation chaperone</fullName>
    </submittedName>
</protein>
<dbReference type="EMBL" id="PFQR01000037">
    <property type="protein sequence ID" value="PJC69851.1"/>
    <property type="molecule type" value="Genomic_DNA"/>
</dbReference>
<name>A0A2M8G8W2_9BACT</name>
<dbReference type="AlphaFoldDB" id="A0A2M8G8W2"/>
<reference evidence="3" key="1">
    <citation type="submission" date="2017-09" db="EMBL/GenBank/DDBJ databases">
        <title>Depth-based differentiation of microbial function through sediment-hosted aquifers and enrichment of novel symbionts in the deep terrestrial subsurface.</title>
        <authorList>
            <person name="Probst A.J."/>
            <person name="Ladd B."/>
            <person name="Jarett J.K."/>
            <person name="Geller-Mcgrath D.E."/>
            <person name="Sieber C.M.K."/>
            <person name="Emerson J.B."/>
            <person name="Anantharaman K."/>
            <person name="Thomas B.C."/>
            <person name="Malmstrom R."/>
            <person name="Stieglmeier M."/>
            <person name="Klingl A."/>
            <person name="Woyke T."/>
            <person name="Ryan C.M."/>
            <person name="Banfield J.F."/>
        </authorList>
    </citation>
    <scope>NUCLEOTIDE SEQUENCE [LARGE SCALE GENOMIC DNA]</scope>
</reference>